<reference evidence="1 2" key="1">
    <citation type="submission" date="2019-12" db="EMBL/GenBank/DDBJ databases">
        <authorList>
            <person name="Kun Z."/>
        </authorList>
    </citation>
    <scope>NUCLEOTIDE SEQUENCE [LARGE SCALE GENOMIC DNA]</scope>
    <source>
        <strain evidence="1 2">YIM 123512</strain>
    </source>
</reference>
<dbReference type="Proteomes" id="UP000473325">
    <property type="component" value="Unassembled WGS sequence"/>
</dbReference>
<accession>A0A6L7EZP6</accession>
<protein>
    <submittedName>
        <fullName evidence="1">DUF2332 family protein</fullName>
    </submittedName>
</protein>
<comment type="caution">
    <text evidence="1">The sequence shown here is derived from an EMBL/GenBank/DDBJ whole genome shotgun (WGS) entry which is preliminary data.</text>
</comment>
<sequence>MDPYADVVEQYTAFARHCHGESPCFEEWSLGVAADPEVVAWIATLPGLKKQPNLVFAAARWHGVPAPGPYAALRRALLDDDGSIRETVLARSTQTNEVGRLATLVPAFARVAGARPMALIEVGASAGLNLFPDRWGCAWTTSDGMVELGSEPRLPCAVTGPAPLPGSQPQVAWRGGIDLDPLDVTDPDATAWLENLVWPEQDERRERLRQAVAVARTVPPRIVRGDLLDALPGLVEEAAEHGPVVVFHTAVIAYLDDAGRERFWSLMTDLVASGACHWVSNEGVRVLPRLAPSEPGPPDLFVLAIDGRPVARTHGHGRSLHWLR</sequence>
<dbReference type="AlphaFoldDB" id="A0A6L7EZP6"/>
<proteinExistence type="predicted"/>
<evidence type="ECO:0000313" key="2">
    <source>
        <dbReference type="Proteomes" id="UP000473325"/>
    </source>
</evidence>
<gene>
    <name evidence="1" type="ORF">GRQ65_17205</name>
</gene>
<keyword evidence="2" id="KW-1185">Reference proteome</keyword>
<dbReference type="EMBL" id="WUEK01000011">
    <property type="protein sequence ID" value="MXG91288.1"/>
    <property type="molecule type" value="Genomic_DNA"/>
</dbReference>
<dbReference type="RefSeq" id="WP_160879218.1">
    <property type="nucleotide sequence ID" value="NZ_WUEK01000011.1"/>
</dbReference>
<name>A0A6L7EZP6_9ACTN</name>
<dbReference type="InterPro" id="IPR011200">
    <property type="entry name" value="UCP012608"/>
</dbReference>
<organism evidence="1 2">
    <name type="scientific">Nocardioides flavescens</name>
    <dbReference type="NCBI Taxonomy" id="2691959"/>
    <lineage>
        <taxon>Bacteria</taxon>
        <taxon>Bacillati</taxon>
        <taxon>Actinomycetota</taxon>
        <taxon>Actinomycetes</taxon>
        <taxon>Propionibacteriales</taxon>
        <taxon>Nocardioidaceae</taxon>
        <taxon>Nocardioides</taxon>
    </lineage>
</organism>
<dbReference type="Pfam" id="PF10094">
    <property type="entry name" value="DUF2332"/>
    <property type="match status" value="1"/>
</dbReference>
<evidence type="ECO:0000313" key="1">
    <source>
        <dbReference type="EMBL" id="MXG91288.1"/>
    </source>
</evidence>